<dbReference type="Pfam" id="PF06168">
    <property type="entry name" value="DUF981"/>
    <property type="match status" value="1"/>
</dbReference>
<feature type="transmembrane region" description="Helical" evidence="1">
    <location>
        <begin position="105"/>
        <end position="125"/>
    </location>
</feature>
<keyword evidence="1" id="KW-0812">Transmembrane</keyword>
<dbReference type="InterPro" id="IPR009324">
    <property type="entry name" value="DUF981"/>
</dbReference>
<keyword evidence="1" id="KW-1133">Transmembrane helix</keyword>
<gene>
    <name evidence="2" type="ORF">B1B_19504</name>
</gene>
<evidence type="ECO:0000313" key="2">
    <source>
        <dbReference type="EMBL" id="EQD26658.1"/>
    </source>
</evidence>
<feature type="transmembrane region" description="Helical" evidence="1">
    <location>
        <begin position="137"/>
        <end position="161"/>
    </location>
</feature>
<reference evidence="2" key="2">
    <citation type="journal article" date="2014" name="ISME J.">
        <title>Microbial stratification in low pH oxic and suboxic macroscopic growths along an acid mine drainage.</title>
        <authorList>
            <person name="Mendez-Garcia C."/>
            <person name="Mesa V."/>
            <person name="Sprenger R.R."/>
            <person name="Richter M."/>
            <person name="Diez M.S."/>
            <person name="Solano J."/>
            <person name="Bargiela R."/>
            <person name="Golyshina O.V."/>
            <person name="Manteca A."/>
            <person name="Ramos J.L."/>
            <person name="Gallego J.R."/>
            <person name="Llorente I."/>
            <person name="Martins Dos Santos V.A."/>
            <person name="Jensen O.N."/>
            <person name="Pelaez A.I."/>
            <person name="Sanchez J."/>
            <person name="Ferrer M."/>
        </authorList>
    </citation>
    <scope>NUCLEOTIDE SEQUENCE</scope>
</reference>
<accession>T0Y104</accession>
<name>T0Y104_9ZZZZ</name>
<sequence length="182" mass="20043">MTFIDNLGIELDVLILVTVAVFYTGIWVWWGLRKQDPKEANASLRGGGAILGLLGGFLLLLGIWGEFTWPLPASYNMLFYDPTVLTGLILVGFAASLWFKIPSHLIGIIAFVSGWGVIYYGARAYLLGLTTEPLDTFAMYLAFGALAVLSMPVTLFVDWYVTRSQTLGASAAPSYPKMWNYV</sequence>
<organism evidence="2">
    <name type="scientific">mine drainage metagenome</name>
    <dbReference type="NCBI Taxonomy" id="410659"/>
    <lineage>
        <taxon>unclassified sequences</taxon>
        <taxon>metagenomes</taxon>
        <taxon>ecological metagenomes</taxon>
    </lineage>
</organism>
<feature type="transmembrane region" description="Helical" evidence="1">
    <location>
        <begin position="44"/>
        <end position="65"/>
    </location>
</feature>
<keyword evidence="1" id="KW-0472">Membrane</keyword>
<dbReference type="EMBL" id="AUZY01013098">
    <property type="protein sequence ID" value="EQD26658.1"/>
    <property type="molecule type" value="Genomic_DNA"/>
</dbReference>
<reference evidence="2" key="1">
    <citation type="submission" date="2013-08" db="EMBL/GenBank/DDBJ databases">
        <authorList>
            <person name="Mendez C."/>
            <person name="Richter M."/>
            <person name="Ferrer M."/>
            <person name="Sanchez J."/>
        </authorList>
    </citation>
    <scope>NUCLEOTIDE SEQUENCE</scope>
</reference>
<dbReference type="AlphaFoldDB" id="T0Y104"/>
<comment type="caution">
    <text evidence="2">The sequence shown here is derived from an EMBL/GenBank/DDBJ whole genome shotgun (WGS) entry which is preliminary data.</text>
</comment>
<feature type="transmembrane region" description="Helical" evidence="1">
    <location>
        <begin position="13"/>
        <end position="32"/>
    </location>
</feature>
<feature type="transmembrane region" description="Helical" evidence="1">
    <location>
        <begin position="77"/>
        <end position="98"/>
    </location>
</feature>
<feature type="non-terminal residue" evidence="2">
    <location>
        <position position="182"/>
    </location>
</feature>
<proteinExistence type="predicted"/>
<evidence type="ECO:0000256" key="1">
    <source>
        <dbReference type="SAM" id="Phobius"/>
    </source>
</evidence>
<protein>
    <submittedName>
        <fullName evidence="2">Membrane protein containing DUF981</fullName>
    </submittedName>
</protein>